<feature type="compositionally biased region" description="Basic and acidic residues" evidence="1">
    <location>
        <begin position="1"/>
        <end position="21"/>
    </location>
</feature>
<dbReference type="AlphaFoldDB" id="A0A8H6D5I6"/>
<reference evidence="2 3" key="1">
    <citation type="submission" date="2020-05" db="EMBL/GenBank/DDBJ databases">
        <title>Identification and distribution of gene clusters putatively required for synthesis of sphingolipid metabolism inhibitors in phylogenetically diverse species of the filamentous fungus Fusarium.</title>
        <authorList>
            <person name="Kim H.-S."/>
            <person name="Busman M."/>
            <person name="Brown D.W."/>
            <person name="Divon H."/>
            <person name="Uhlig S."/>
            <person name="Proctor R.H."/>
        </authorList>
    </citation>
    <scope>NUCLEOTIDE SEQUENCE [LARGE SCALE GENOMIC DNA]</scope>
    <source>
        <strain evidence="2 3">NRRL 66235</strain>
    </source>
</reference>
<comment type="caution">
    <text evidence="2">The sequence shown here is derived from an EMBL/GenBank/DDBJ whole genome shotgun (WGS) entry which is preliminary data.</text>
</comment>
<evidence type="ECO:0000313" key="3">
    <source>
        <dbReference type="Proteomes" id="UP000544331"/>
    </source>
</evidence>
<organism evidence="2 3">
    <name type="scientific">Fusarium mundagurra</name>
    <dbReference type="NCBI Taxonomy" id="1567541"/>
    <lineage>
        <taxon>Eukaryota</taxon>
        <taxon>Fungi</taxon>
        <taxon>Dikarya</taxon>
        <taxon>Ascomycota</taxon>
        <taxon>Pezizomycotina</taxon>
        <taxon>Sordariomycetes</taxon>
        <taxon>Hypocreomycetidae</taxon>
        <taxon>Hypocreales</taxon>
        <taxon>Nectriaceae</taxon>
        <taxon>Fusarium</taxon>
        <taxon>Fusarium fujikuroi species complex</taxon>
    </lineage>
</organism>
<evidence type="ECO:0000313" key="2">
    <source>
        <dbReference type="EMBL" id="KAF5704130.1"/>
    </source>
</evidence>
<keyword evidence="3" id="KW-1185">Reference proteome</keyword>
<accession>A0A8H6D5I6</accession>
<gene>
    <name evidence="2" type="ORF">FMUND_12672</name>
</gene>
<dbReference type="OrthoDB" id="5043579at2759"/>
<proteinExistence type="predicted"/>
<name>A0A8H6D5I6_9HYPO</name>
<evidence type="ECO:0000256" key="1">
    <source>
        <dbReference type="SAM" id="MobiDB-lite"/>
    </source>
</evidence>
<dbReference type="EMBL" id="JAAOAN010000525">
    <property type="protein sequence ID" value="KAF5704130.1"/>
    <property type="molecule type" value="Genomic_DNA"/>
</dbReference>
<protein>
    <submittedName>
        <fullName evidence="2">Uncharacterized protein</fullName>
    </submittedName>
</protein>
<sequence length="263" mass="29366">MGMKRRGSELDHEAKKIKSDDSIGNDKVSSSNRVQTTPASPHQPVAGLGALPQTAREQIAFLLQALSDVSPESLSGVSILDQINTVNSDGRWPPNFKYKPPYIDIMIGYEHGTFSTVLISELNMLISLPGGDIAHDCEKSGCNRIFATVAPQAYATGFFRVNILRLASYTAAKNLAFPYLVAKHPGLTFQKKPWKEAYRLKVQSLARKAVVSHNRQVLSWWMRKIAHAETPFAQFNGREEARGQFLSGDVEWTTACRDAWRYR</sequence>
<feature type="region of interest" description="Disordered" evidence="1">
    <location>
        <begin position="1"/>
        <end position="47"/>
    </location>
</feature>
<feature type="compositionally biased region" description="Polar residues" evidence="1">
    <location>
        <begin position="27"/>
        <end position="40"/>
    </location>
</feature>
<dbReference type="Proteomes" id="UP000544331">
    <property type="component" value="Unassembled WGS sequence"/>
</dbReference>